<keyword evidence="2" id="KW-1185">Reference proteome</keyword>
<sequence length="132" mass="15205">MSMFRSKKLDIGSFVNTHVLRDHTKRKTYAQFEPERQALRHIIRNTTLPGERGQRPSFSSPRCTAIPDLHRSAADVCWAERGVVYSEILRCHEYVSKTSKSAIQKLLTMNPQYNFRMQALVGNIPGVRKASW</sequence>
<organism evidence="1 2">
    <name type="scientific">Apiospora phragmitis</name>
    <dbReference type="NCBI Taxonomy" id="2905665"/>
    <lineage>
        <taxon>Eukaryota</taxon>
        <taxon>Fungi</taxon>
        <taxon>Dikarya</taxon>
        <taxon>Ascomycota</taxon>
        <taxon>Pezizomycotina</taxon>
        <taxon>Sordariomycetes</taxon>
        <taxon>Xylariomycetidae</taxon>
        <taxon>Amphisphaeriales</taxon>
        <taxon>Apiosporaceae</taxon>
        <taxon>Apiospora</taxon>
    </lineage>
</organism>
<reference evidence="1 2" key="1">
    <citation type="submission" date="2023-01" db="EMBL/GenBank/DDBJ databases">
        <title>Analysis of 21 Apiospora genomes using comparative genomics revels a genus with tremendous synthesis potential of carbohydrate active enzymes and secondary metabolites.</title>
        <authorList>
            <person name="Sorensen T."/>
        </authorList>
    </citation>
    <scope>NUCLEOTIDE SEQUENCE [LARGE SCALE GENOMIC DNA]</scope>
    <source>
        <strain evidence="1 2">CBS 135458</strain>
    </source>
</reference>
<name>A0ABR1VRA4_9PEZI</name>
<evidence type="ECO:0000313" key="1">
    <source>
        <dbReference type="EMBL" id="KAK8073785.1"/>
    </source>
</evidence>
<dbReference type="RefSeq" id="XP_066718260.1">
    <property type="nucleotide sequence ID" value="XM_066856093.1"/>
</dbReference>
<dbReference type="Gene3D" id="1.10.287.1480">
    <property type="match status" value="1"/>
</dbReference>
<dbReference type="GeneID" id="92089156"/>
<comment type="caution">
    <text evidence="1">The sequence shown here is derived from an EMBL/GenBank/DDBJ whole genome shotgun (WGS) entry which is preliminary data.</text>
</comment>
<proteinExistence type="predicted"/>
<accession>A0ABR1VRA4</accession>
<gene>
    <name evidence="1" type="ORF">PG994_004684</name>
</gene>
<dbReference type="Proteomes" id="UP001480595">
    <property type="component" value="Unassembled WGS sequence"/>
</dbReference>
<dbReference type="EMBL" id="JAQQWL010000005">
    <property type="protein sequence ID" value="KAK8073785.1"/>
    <property type="molecule type" value="Genomic_DNA"/>
</dbReference>
<evidence type="ECO:0000313" key="2">
    <source>
        <dbReference type="Proteomes" id="UP001480595"/>
    </source>
</evidence>
<protein>
    <recommendedName>
        <fullName evidence="3">Ribosomal protein S14</fullName>
    </recommendedName>
</protein>
<evidence type="ECO:0008006" key="3">
    <source>
        <dbReference type="Google" id="ProtNLM"/>
    </source>
</evidence>